<feature type="region of interest" description="Disordered" evidence="6">
    <location>
        <begin position="1329"/>
        <end position="1353"/>
    </location>
</feature>
<evidence type="ECO:0000256" key="4">
    <source>
        <dbReference type="ARBA" id="ARBA00044511"/>
    </source>
</evidence>
<evidence type="ECO:0000256" key="5">
    <source>
        <dbReference type="PROSITE-ProRule" id="PRU00708"/>
    </source>
</evidence>
<dbReference type="Proteomes" id="UP000008064">
    <property type="component" value="Unassembled WGS sequence"/>
</dbReference>
<dbReference type="NCBIfam" id="TIGR00756">
    <property type="entry name" value="PPR"/>
    <property type="match status" value="3"/>
</dbReference>
<dbReference type="HOGENOM" id="CLU_002074_1_0_1"/>
<feature type="compositionally biased region" description="Polar residues" evidence="6">
    <location>
        <begin position="91"/>
        <end position="102"/>
    </location>
</feature>
<evidence type="ECO:0000313" key="8">
    <source>
        <dbReference type="EMBL" id="EGO30135.1"/>
    </source>
</evidence>
<feature type="repeat" description="PPR" evidence="5">
    <location>
        <begin position="1107"/>
        <end position="1142"/>
    </location>
</feature>
<feature type="repeat" description="PPR" evidence="5">
    <location>
        <begin position="1071"/>
        <end position="1101"/>
    </location>
</feature>
<evidence type="ECO:0000313" key="9">
    <source>
        <dbReference type="Proteomes" id="UP000008064"/>
    </source>
</evidence>
<dbReference type="KEGG" id="sla:SERLADRAFT_404448"/>
<organism evidence="9">
    <name type="scientific">Serpula lacrymans var. lacrymans (strain S7.9)</name>
    <name type="common">Dry rot fungus</name>
    <dbReference type="NCBI Taxonomy" id="578457"/>
    <lineage>
        <taxon>Eukaryota</taxon>
        <taxon>Fungi</taxon>
        <taxon>Dikarya</taxon>
        <taxon>Basidiomycota</taxon>
        <taxon>Agaricomycotina</taxon>
        <taxon>Agaricomycetes</taxon>
        <taxon>Agaricomycetidae</taxon>
        <taxon>Boletales</taxon>
        <taxon>Coniophorineae</taxon>
        <taxon>Serpulaceae</taxon>
        <taxon>Serpula</taxon>
    </lineage>
</organism>
<dbReference type="Pfam" id="PF01535">
    <property type="entry name" value="PPR"/>
    <property type="match status" value="3"/>
</dbReference>
<feature type="compositionally biased region" description="Polar residues" evidence="6">
    <location>
        <begin position="33"/>
        <end position="44"/>
    </location>
</feature>
<feature type="domain" description="PROP1-like PPR" evidence="7">
    <location>
        <begin position="1050"/>
        <end position="1187"/>
    </location>
</feature>
<name>F8ND51_SERL9</name>
<dbReference type="InterPro" id="IPR002885">
    <property type="entry name" value="PPR_rpt"/>
</dbReference>
<evidence type="ECO:0000259" key="7">
    <source>
        <dbReference type="Pfam" id="PF17177"/>
    </source>
</evidence>
<dbReference type="PANTHER" id="PTHR47447">
    <property type="entry name" value="OS03G0856100 PROTEIN"/>
    <property type="match status" value="1"/>
</dbReference>
<sequence>MLPKVANHIFLHTSRAVAAVQNQTSHTIRNVLQLQSSSGPNTTTNGLNSWNGAGSSSWGSNGAGPGGAKFNAGSRFYNGYTGAGRAVTQANASTSQDGNNGQSDDRDEFAPTRTTSRDTSKRTRLRSHSLSLGQGRQERGETLGVLKTVQLHARSRHAFAPKEQALDAEHTSGLILSTNSDASLSPPVHVRDNSTTAASVSGDIDDLPPSLIPNSASLHNAPSSDPSEAQFAVSLEDPVEEDALGGPSELYTALKNAAKSKDGARVISEVEKLHTIDRTPLVSEYNMALAALYETRRAGEPLTLLLQTYNDMVKASVLPNYRTYVTLILALTDRDIEIYRSVLSLEVRVKRRVMHGRTETVSTVSDEKRIEQLKAENNFGSAMALFEAVSVLGGKRKIPLHVYQNLLRSCAFHANIDAAIHVFAHLEARPDVMPTSIVFSNLISVYTNVGDLQGAKEVFNEYREAAKAGRVKWSYSDSTIVPDTNVSGSLARSQLQVWNRMIEAYFRCGQPASALGLLEQMMDSNAGKTDGVTDVPPPASSTFTQIITGFCESGDVATAVSWFDRLLQQGASSRHPFEASLVPSRPDQIAWVVMLENLADAGMVKDLNRLFAILVDNAAQDGIEVRATDRIMVFEANMHYMQSNPTLPKQEALEILDFLVMNVVEQDTSVSPYAIYPREMMNMVEGLFQQYARLGVSEKGIDLAERFLEHQELETKKAEEEAKDAPSIAFDRIKHVRDFIARASLPIMQSACKKTPPSFQDAIRVMRLLSRVDLPPNRSLSPYLLHAYSITKKRGEIHNHHLSRRDYEMLILAATSVERTHDLTMDETAIIPNYSYNGLSSLVVDFSKENLDLSKMEPRYITELSKALYSRYDEEELDKLFSKVNAQYKSLLKQRNNSPQTEQPAINLLPPTSQVSVDGALSRYVDEWYPTSRGSNALEGYARLEAGVASHKYPHPSTIGRLIVGLGRLGEMEKVRRLYDVAQIVLASLEGHKHWQSHSWFQIEDKMIVACAHQGDMDAAFAHRTRITENGGAPSPDAYGSLIENVKDTTDDTSNAMALFREAQLVGCTPNVYLFNTIISKLAKARKADFALELFQQMKATPGLRATSITYGAVIAACARVGDAHSAEQLFLEMTMQPNFRPRIPPYNTMMQMYTHTKPDRERVLHYYHALLAANIQPSAHTYKLLIDAYGTIEPIDADAMENVFKAVESSNSVQLQGSHWAALINAWGCVKKNLDKAIVIFDSISSHPGVKHSATPLPDAVTYEALFNVLVTHKRVDLIPTYVERLNASSVHMTAYIANLLIKGYAAGGNIEQARTIFEGLADPPRGVAAPNNHVPHDSSTSAPASPTSLSYREPSTWESMFRAELGSGNRDRALALLQRLQERQFPPAVYNRIKGIMLDDSVSPWPAP</sequence>
<dbReference type="Gene3D" id="1.25.40.10">
    <property type="entry name" value="Tetratricopeptide repeat domain"/>
    <property type="match status" value="4"/>
</dbReference>
<feature type="repeat" description="PPR" evidence="5">
    <location>
        <begin position="494"/>
        <end position="528"/>
    </location>
</feature>
<feature type="repeat" description="PPR" evidence="5">
    <location>
        <begin position="539"/>
        <end position="573"/>
    </location>
</feature>
<dbReference type="RefSeq" id="XP_007312019.1">
    <property type="nucleotide sequence ID" value="XM_007311957.1"/>
</dbReference>
<dbReference type="PROSITE" id="PS51375">
    <property type="entry name" value="PPR"/>
    <property type="match status" value="4"/>
</dbReference>
<dbReference type="EMBL" id="GL945428">
    <property type="protein sequence ID" value="EGO30135.1"/>
    <property type="molecule type" value="Genomic_DNA"/>
</dbReference>
<proteinExistence type="inferred from homology"/>
<dbReference type="GeneID" id="18812332"/>
<dbReference type="Pfam" id="PF17177">
    <property type="entry name" value="PPR_long"/>
    <property type="match status" value="1"/>
</dbReference>
<gene>
    <name evidence="8" type="ORF">SERLADRAFT_404448</name>
</gene>
<evidence type="ECO:0000256" key="2">
    <source>
        <dbReference type="ARBA" id="ARBA00022737"/>
    </source>
</evidence>
<comment type="similarity">
    <text evidence="1">Belongs to the CCM1 family.</text>
</comment>
<evidence type="ECO:0000256" key="1">
    <source>
        <dbReference type="ARBA" id="ARBA00006192"/>
    </source>
</evidence>
<comment type="subunit">
    <text evidence="4">Binds to mitochondrial small subunit 15S rRNA.</text>
</comment>
<feature type="compositionally biased region" description="Low complexity" evidence="6">
    <location>
        <begin position="1340"/>
        <end position="1350"/>
    </location>
</feature>
<evidence type="ECO:0000256" key="6">
    <source>
        <dbReference type="SAM" id="MobiDB-lite"/>
    </source>
</evidence>
<feature type="region of interest" description="Disordered" evidence="6">
    <location>
        <begin position="177"/>
        <end position="205"/>
    </location>
</feature>
<comment type="function">
    <text evidence="3">Regulates mitochondrial small subunit maturation by controlling 15S rRNA 5'-end processing. Localizes to the 5' precursor of the 15S rRNA in a position that is subsequently occupied by mS47 in the mature yeast mtSSU. Uses structure and sequence-specific RNA recognition, binding to a single-stranded region of the precursor and specifically recognizing bases -6 to -1. The exchange of Ccm1 for mS47 is coupled to the irreversible removal of precursor rRNA that is accompanied by conformational changes of the mitoribosomal proteins uS5m and mS26. These conformational changes signal completion of 5'-end rRNA processing through protection of the mature 5'-end of the 15S rRNA and stabilization of mS47. The removal of the 5' precursor together with the dissociation of Ccm1 may be catalyzed by the 5'-3' exoribonuclease Pet127. Involved in the specific removal of group I introns in mitochondrial encoded transcripts.</text>
</comment>
<accession>F8ND51</accession>
<dbReference type="PANTHER" id="PTHR47447:SF17">
    <property type="entry name" value="OS12G0638900 PROTEIN"/>
    <property type="match status" value="1"/>
</dbReference>
<feature type="region of interest" description="Disordered" evidence="6">
    <location>
        <begin position="91"/>
        <end position="141"/>
    </location>
</feature>
<dbReference type="OrthoDB" id="411857at2759"/>
<reference evidence="9" key="1">
    <citation type="journal article" date="2011" name="Science">
        <title>The plant cell wall-decomposing machinery underlies the functional diversity of forest fungi.</title>
        <authorList>
            <person name="Eastwood D.C."/>
            <person name="Floudas D."/>
            <person name="Binder M."/>
            <person name="Majcherczyk A."/>
            <person name="Schneider P."/>
            <person name="Aerts A."/>
            <person name="Asiegbu F.O."/>
            <person name="Baker S.E."/>
            <person name="Barry K."/>
            <person name="Bendiksby M."/>
            <person name="Blumentritt M."/>
            <person name="Coutinho P.M."/>
            <person name="Cullen D."/>
            <person name="de Vries R.P."/>
            <person name="Gathman A."/>
            <person name="Goodell B."/>
            <person name="Henrissat B."/>
            <person name="Ihrmark K."/>
            <person name="Kauserud H."/>
            <person name="Kohler A."/>
            <person name="LaButti K."/>
            <person name="Lapidus A."/>
            <person name="Lavin J.L."/>
            <person name="Lee Y.-H."/>
            <person name="Lindquist E."/>
            <person name="Lilly W."/>
            <person name="Lucas S."/>
            <person name="Morin E."/>
            <person name="Murat C."/>
            <person name="Oguiza J.A."/>
            <person name="Park J."/>
            <person name="Pisabarro A.G."/>
            <person name="Riley R."/>
            <person name="Rosling A."/>
            <person name="Salamov A."/>
            <person name="Schmidt O."/>
            <person name="Schmutz J."/>
            <person name="Skrede I."/>
            <person name="Stenlid J."/>
            <person name="Wiebenga A."/>
            <person name="Xie X."/>
            <person name="Kuees U."/>
            <person name="Hibbett D.S."/>
            <person name="Hoffmeister D."/>
            <person name="Hoegberg N."/>
            <person name="Martin F."/>
            <person name="Grigoriev I.V."/>
            <person name="Watkinson S.C."/>
        </authorList>
    </citation>
    <scope>NUCLEOTIDE SEQUENCE [LARGE SCALE GENOMIC DNA]</scope>
    <source>
        <strain evidence="9">S7.9</strain>
    </source>
</reference>
<keyword evidence="2" id="KW-0677">Repeat</keyword>
<feature type="region of interest" description="Disordered" evidence="6">
    <location>
        <begin position="33"/>
        <end position="52"/>
    </location>
</feature>
<dbReference type="InterPro" id="IPR011990">
    <property type="entry name" value="TPR-like_helical_dom_sf"/>
</dbReference>
<evidence type="ECO:0000256" key="3">
    <source>
        <dbReference type="ARBA" id="ARBA00044493"/>
    </source>
</evidence>
<dbReference type="InterPro" id="IPR033443">
    <property type="entry name" value="PROP1-like_PPR_dom"/>
</dbReference>
<protein>
    <recommendedName>
        <fullName evidence="7">PROP1-like PPR domain-containing protein</fullName>
    </recommendedName>
</protein>